<dbReference type="PATRIC" id="fig|945713.3.peg.3102"/>
<evidence type="ECO:0000313" key="3">
    <source>
        <dbReference type="Proteomes" id="UP000007394"/>
    </source>
</evidence>
<dbReference type="Proteomes" id="UP000007394">
    <property type="component" value="Chromosome"/>
</dbReference>
<dbReference type="AlphaFoldDB" id="I0AP75"/>
<keyword evidence="3" id="KW-1185">Reference proteome</keyword>
<sequence length="720" mass="83828">MKREGMKKLLSEEKTDLKPVYISSKIFLFILLFSANSFTQIPINGFCKIDKFSAPNGFSKIFSFNYNKDSYTDLLLFNPLKSEASILTGEQNLKFSKPKTIKFPFEPAQFKPVYDPLFQISYFAFTSRRSRLFGTLTFNENGNPTIIQSLKLNSYPEVIDEIDPDNNGKPIFLVCGKTFDGISIFNSSNEKLEEEKIISGTSFSFAQFIHLNSDDIIDIIAYNLFEKSLFFLINNGRNEFNVSRKIQLDKQINYLHIFDINLDSFKDIIYSDANGIEILLGDPLYLFEKSISASTNYKVDNIAIADFNHDGLFDILYSSNESGIVSALFAKNQFSFYDELIYLQTSTLSDLTSFFTKFIYGAVYLNETGEIGILSEVNSLKDDITISLAILPEEIIDFDYNNNGINDFAFIDKKDRKLKFILRNNIGIPAYYYSIKLFSENDKLLWFDSGDNKKIFYTYSQNQKLIEILNVDFSKFNFRRENLYVEGGLIDLMVTSSTELQPNIHILIQKNKNLLYGVYTFSSIKYNLVSYPAITENWFDALILNPYKNQIAYWTQTQNQYQLYFNEFLTQSSKKEIIYSISTENKIRTISAKTLLSEDLFLYCSVIDDKTRIRLLIFDQNIAVFSRKLTENQKMSYSLNRIRNHNHISFGNDNLLYFYDDTLKNFNRVFVNRYYNRFNVTRIFDEINIKNFIVTKLDTRNKHLVYIDSNDNLIKVKKIS</sequence>
<keyword evidence="1" id="KW-1133">Transmembrane helix</keyword>
<organism evidence="2 3">
    <name type="scientific">Ignavibacterium album (strain DSM 19864 / JCM 16511 / NBRC 101810 / Mat9-16)</name>
    <dbReference type="NCBI Taxonomy" id="945713"/>
    <lineage>
        <taxon>Bacteria</taxon>
        <taxon>Pseudomonadati</taxon>
        <taxon>Ignavibacteriota</taxon>
        <taxon>Ignavibacteria</taxon>
        <taxon>Ignavibacteriales</taxon>
        <taxon>Ignavibacteriaceae</taxon>
        <taxon>Ignavibacterium</taxon>
    </lineage>
</organism>
<accession>I0AP75</accession>
<name>I0AP75_IGNAJ</name>
<evidence type="ECO:0000313" key="2">
    <source>
        <dbReference type="EMBL" id="AFH50782.1"/>
    </source>
</evidence>
<evidence type="ECO:0000256" key="1">
    <source>
        <dbReference type="SAM" id="Phobius"/>
    </source>
</evidence>
<dbReference type="eggNOG" id="COG3209">
    <property type="taxonomic scope" value="Bacteria"/>
</dbReference>
<reference evidence="2 3" key="1">
    <citation type="journal article" date="2012" name="Front. Microbiol.">
        <title>Complete genome of Ignavibacterium album, a metabolically versatile, flagellated, facultative anaerobe from the phylum Chlorobi.</title>
        <authorList>
            <person name="Liu Z."/>
            <person name="Frigaard N.-U."/>
            <person name="Vogl K."/>
            <person name="Iino T."/>
            <person name="Ohkuma M."/>
            <person name="Overmann J."/>
            <person name="Bryant D.A."/>
        </authorList>
    </citation>
    <scope>NUCLEOTIDE SEQUENCE [LARGE SCALE GENOMIC DNA]</scope>
    <source>
        <strain evidence="3">DSM 19864 / JCM 16511 / NBRC 101810 / Mat9-16</strain>
    </source>
</reference>
<protein>
    <submittedName>
        <fullName evidence="2">FG-GAP repeat-calx-beta domain protein</fullName>
    </submittedName>
</protein>
<dbReference type="InterPro" id="IPR028994">
    <property type="entry name" value="Integrin_alpha_N"/>
</dbReference>
<keyword evidence="1" id="KW-0812">Transmembrane</keyword>
<keyword evidence="1" id="KW-0472">Membrane</keyword>
<dbReference type="KEGG" id="ial:IALB_3079"/>
<feature type="transmembrane region" description="Helical" evidence="1">
    <location>
        <begin position="20"/>
        <end position="38"/>
    </location>
</feature>
<dbReference type="STRING" id="945713.IALB_3079"/>
<proteinExistence type="predicted"/>
<dbReference type="HOGENOM" id="CLU_383926_0_0_10"/>
<dbReference type="EMBL" id="CP003418">
    <property type="protein sequence ID" value="AFH50782.1"/>
    <property type="molecule type" value="Genomic_DNA"/>
</dbReference>
<gene>
    <name evidence="2" type="ordered locus">IALB_3079</name>
</gene>
<dbReference type="SUPFAM" id="SSF69318">
    <property type="entry name" value="Integrin alpha N-terminal domain"/>
    <property type="match status" value="1"/>
</dbReference>